<reference evidence="5" key="1">
    <citation type="journal article" date="2008" name="Insect Biochem. Mol. Biol.">
        <title>The genome of a lepidopteran model insect, the silkworm Bombyx mori.</title>
        <authorList>
            <consortium name="International Silkworm Genome Consortium"/>
        </authorList>
    </citation>
    <scope>NUCLEOTIDE SEQUENCE [LARGE SCALE GENOMIC DNA]</scope>
    <source>
        <strain evidence="5">p50T</strain>
    </source>
</reference>
<keyword evidence="5" id="KW-1185">Reference proteome</keyword>
<dbReference type="RefSeq" id="XP_037867153.1">
    <property type="nucleotide sequence ID" value="XM_038011225.2"/>
</dbReference>
<dbReference type="KEGG" id="bmor:101736772"/>
<dbReference type="PROSITE" id="PS50240">
    <property type="entry name" value="TRYPSIN_DOM"/>
    <property type="match status" value="1"/>
</dbReference>
<sequence>MNYNIIFSIIAAVRLVSSNIRDFSICHDDFTLKPADGILKEHTFTWLAFVQYLHVTTGLPHHSIAPRVVLVHSQFVVGTATDLLHLPKNYKLGNIIFGDYEREENECDLTYMQTKMAEKCPRAYMEMPISDITPHPEYSRFGVGNSLALVKLLRPLKSQYMVPICLPSLEERTRKKRNKAVFMIDYISTVPRDFDTERMGKKTLKMYTHKECRRHRSKSRLGSEGVTHVLCSSGCGVRPGAPIVSQNVDGGFELIGVAAGGAPCTRRSMRRKLISEPPLYIDVYPYNNWIVNVVTANKLPKPYSQNFMLVEGGSSMGIHSGYLRKRRKMKAGWKSRTYVVGDYCFKTVKRQQRSTSFFYSENFEVKADPPAKLNVILKLSAGIDCTIVCAKLKLPNRLIVPEIKGVGGYNITVTFKTDWFPYIFYFNLGLNGKNTTAADFATWIPERKPGFW</sequence>
<dbReference type="EnsemblMetazoa" id="XM_038011226.1">
    <property type="protein sequence ID" value="XP_037867154.1"/>
    <property type="gene ID" value="LOC101736772"/>
</dbReference>
<dbReference type="EnsemblMetazoa" id="XM_038011225.1">
    <property type="protein sequence ID" value="XP_037867153.1"/>
    <property type="gene ID" value="LOC101736772"/>
</dbReference>
<dbReference type="InterPro" id="IPR001254">
    <property type="entry name" value="Trypsin_dom"/>
</dbReference>
<dbReference type="InterPro" id="IPR043504">
    <property type="entry name" value="Peptidase_S1_PA_chymotrypsin"/>
</dbReference>
<reference evidence="4" key="2">
    <citation type="submission" date="2022-06" db="UniProtKB">
        <authorList>
            <consortium name="EnsemblMetazoa"/>
        </authorList>
    </citation>
    <scope>IDENTIFICATION</scope>
    <source>
        <strain evidence="4">p50T (Dazao)</strain>
    </source>
</reference>
<dbReference type="SUPFAM" id="SSF50494">
    <property type="entry name" value="Trypsin-like serine proteases"/>
    <property type="match status" value="1"/>
</dbReference>
<comment type="similarity">
    <text evidence="2">Belongs to the peptidase S1 family. CLIP subfamily.</text>
</comment>
<dbReference type="PANTHER" id="PTHR24256">
    <property type="entry name" value="TRYPTASE-RELATED"/>
    <property type="match status" value="1"/>
</dbReference>
<dbReference type="InterPro" id="IPR051487">
    <property type="entry name" value="Ser/Thr_Proteases_Immune/Dev"/>
</dbReference>
<dbReference type="Gene3D" id="2.40.10.10">
    <property type="entry name" value="Trypsin-like serine proteases"/>
    <property type="match status" value="1"/>
</dbReference>
<protein>
    <recommendedName>
        <fullName evidence="3">Peptidase S1 domain-containing protein</fullName>
    </recommendedName>
</protein>
<evidence type="ECO:0000256" key="2">
    <source>
        <dbReference type="ARBA" id="ARBA00024195"/>
    </source>
</evidence>
<organism evidence="4 5">
    <name type="scientific">Bombyx mori</name>
    <name type="common">Silk moth</name>
    <dbReference type="NCBI Taxonomy" id="7091"/>
    <lineage>
        <taxon>Eukaryota</taxon>
        <taxon>Metazoa</taxon>
        <taxon>Ecdysozoa</taxon>
        <taxon>Arthropoda</taxon>
        <taxon>Hexapoda</taxon>
        <taxon>Insecta</taxon>
        <taxon>Pterygota</taxon>
        <taxon>Neoptera</taxon>
        <taxon>Endopterygota</taxon>
        <taxon>Lepidoptera</taxon>
        <taxon>Glossata</taxon>
        <taxon>Ditrysia</taxon>
        <taxon>Bombycoidea</taxon>
        <taxon>Bombycidae</taxon>
        <taxon>Bombycinae</taxon>
        <taxon>Bombyx</taxon>
    </lineage>
</organism>
<dbReference type="InterPro" id="IPR009003">
    <property type="entry name" value="Peptidase_S1_PA"/>
</dbReference>
<evidence type="ECO:0000313" key="5">
    <source>
        <dbReference type="Proteomes" id="UP000005204"/>
    </source>
</evidence>
<proteinExistence type="inferred from homology"/>
<keyword evidence="1" id="KW-1015">Disulfide bond</keyword>
<name>A0A8R2QWL6_BOMMO</name>
<evidence type="ECO:0000313" key="4">
    <source>
        <dbReference type="EnsemblMetazoa" id="XP_037867154.1"/>
    </source>
</evidence>
<dbReference type="Proteomes" id="UP000005204">
    <property type="component" value="Unassembled WGS sequence"/>
</dbReference>
<dbReference type="GO" id="GO:0006508">
    <property type="term" value="P:proteolysis"/>
    <property type="evidence" value="ECO:0007669"/>
    <property type="project" value="InterPro"/>
</dbReference>
<dbReference type="RefSeq" id="XP_037867154.1">
    <property type="nucleotide sequence ID" value="XM_038011226.2"/>
</dbReference>
<evidence type="ECO:0000259" key="3">
    <source>
        <dbReference type="PROSITE" id="PS50240"/>
    </source>
</evidence>
<accession>A0A8R2QWL6</accession>
<feature type="domain" description="Peptidase S1" evidence="3">
    <location>
        <begin position="15"/>
        <end position="295"/>
    </location>
</feature>
<dbReference type="AlphaFoldDB" id="A0A8R2QWL6"/>
<dbReference type="GO" id="GO:0004252">
    <property type="term" value="F:serine-type endopeptidase activity"/>
    <property type="evidence" value="ECO:0007669"/>
    <property type="project" value="InterPro"/>
</dbReference>
<dbReference type="GeneID" id="101736772"/>
<dbReference type="Pfam" id="PF00089">
    <property type="entry name" value="Trypsin"/>
    <property type="match status" value="1"/>
</dbReference>
<evidence type="ECO:0000256" key="1">
    <source>
        <dbReference type="ARBA" id="ARBA00023157"/>
    </source>
</evidence>
<dbReference type="SMART" id="SM00020">
    <property type="entry name" value="Tryp_SPc"/>
    <property type="match status" value="1"/>
</dbReference>